<keyword evidence="2" id="KW-1185">Reference proteome</keyword>
<evidence type="ECO:0000313" key="1">
    <source>
        <dbReference type="EMBL" id="TNV75098.1"/>
    </source>
</evidence>
<proteinExistence type="predicted"/>
<dbReference type="AlphaFoldDB" id="A0A8J8NHD7"/>
<gene>
    <name evidence="1" type="ORF">FGO68_gene14630</name>
</gene>
<reference evidence="1" key="1">
    <citation type="submission" date="2019-06" db="EMBL/GenBank/DDBJ databases">
        <authorList>
            <person name="Zheng W."/>
        </authorList>
    </citation>
    <scope>NUCLEOTIDE SEQUENCE</scope>
    <source>
        <strain evidence="1">QDHG01</strain>
    </source>
</reference>
<comment type="caution">
    <text evidence="1">The sequence shown here is derived from an EMBL/GenBank/DDBJ whole genome shotgun (WGS) entry which is preliminary data.</text>
</comment>
<evidence type="ECO:0000313" key="2">
    <source>
        <dbReference type="Proteomes" id="UP000785679"/>
    </source>
</evidence>
<organism evidence="1 2">
    <name type="scientific">Halteria grandinella</name>
    <dbReference type="NCBI Taxonomy" id="5974"/>
    <lineage>
        <taxon>Eukaryota</taxon>
        <taxon>Sar</taxon>
        <taxon>Alveolata</taxon>
        <taxon>Ciliophora</taxon>
        <taxon>Intramacronucleata</taxon>
        <taxon>Spirotrichea</taxon>
        <taxon>Stichotrichia</taxon>
        <taxon>Sporadotrichida</taxon>
        <taxon>Halteriidae</taxon>
        <taxon>Halteria</taxon>
    </lineage>
</organism>
<protein>
    <submittedName>
        <fullName evidence="1">Uncharacterized protein</fullName>
    </submittedName>
</protein>
<dbReference type="EMBL" id="RRYP01016510">
    <property type="protein sequence ID" value="TNV75098.1"/>
    <property type="molecule type" value="Genomic_DNA"/>
</dbReference>
<sequence>MSEPEIRDNAGESGAAPGFDLSLAEFRDTQPFLTERFADFQIERLKTAHGLDFRPAQLAQTPVADRHVRYFFPKHQVKQR</sequence>
<name>A0A8J8NHD7_HALGN</name>
<dbReference type="Proteomes" id="UP000785679">
    <property type="component" value="Unassembled WGS sequence"/>
</dbReference>
<accession>A0A8J8NHD7</accession>